<name>A0AA47P8L1_MERPO</name>
<evidence type="ECO:0008006" key="7">
    <source>
        <dbReference type="Google" id="ProtNLM"/>
    </source>
</evidence>
<dbReference type="PANTHER" id="PTHR47331:SF3">
    <property type="match status" value="1"/>
</dbReference>
<feature type="domain" description="CCHC-type" evidence="3">
    <location>
        <begin position="601"/>
        <end position="616"/>
    </location>
</feature>
<dbReference type="Pfam" id="PF05380">
    <property type="entry name" value="Peptidase_A17"/>
    <property type="match status" value="1"/>
</dbReference>
<proteinExistence type="predicted"/>
<dbReference type="CDD" id="cd01644">
    <property type="entry name" value="RT_pepA17"/>
    <property type="match status" value="1"/>
</dbReference>
<dbReference type="PROSITE" id="PS50994">
    <property type="entry name" value="INTEGRASE"/>
    <property type="match status" value="1"/>
</dbReference>
<dbReference type="GO" id="GO:0015074">
    <property type="term" value="P:DNA integration"/>
    <property type="evidence" value="ECO:0007669"/>
    <property type="project" value="InterPro"/>
</dbReference>
<dbReference type="InterPro" id="IPR043502">
    <property type="entry name" value="DNA/RNA_pol_sf"/>
</dbReference>
<keyword evidence="1" id="KW-0863">Zinc-finger</keyword>
<dbReference type="SUPFAM" id="SSF53098">
    <property type="entry name" value="Ribonuclease H-like"/>
    <property type="match status" value="1"/>
</dbReference>
<evidence type="ECO:0000259" key="4">
    <source>
        <dbReference type="PROSITE" id="PS50994"/>
    </source>
</evidence>
<dbReference type="PROSITE" id="PS50158">
    <property type="entry name" value="ZF_CCHC"/>
    <property type="match status" value="1"/>
</dbReference>
<evidence type="ECO:0000256" key="2">
    <source>
        <dbReference type="SAM" id="MobiDB-lite"/>
    </source>
</evidence>
<feature type="compositionally biased region" description="Basic and acidic residues" evidence="2">
    <location>
        <begin position="1"/>
        <end position="12"/>
    </location>
</feature>
<feature type="domain" description="Integrase catalytic" evidence="4">
    <location>
        <begin position="1537"/>
        <end position="1723"/>
    </location>
</feature>
<evidence type="ECO:0000313" key="6">
    <source>
        <dbReference type="Proteomes" id="UP001174136"/>
    </source>
</evidence>
<dbReference type="InterPro" id="IPR001878">
    <property type="entry name" value="Znf_CCHC"/>
</dbReference>
<feature type="region of interest" description="Disordered" evidence="2">
    <location>
        <begin position="120"/>
        <end position="166"/>
    </location>
</feature>
<dbReference type="InterPro" id="IPR040676">
    <property type="entry name" value="DUF5641"/>
</dbReference>
<dbReference type="InterPro" id="IPR012337">
    <property type="entry name" value="RNaseH-like_sf"/>
</dbReference>
<dbReference type="InterPro" id="IPR001584">
    <property type="entry name" value="Integrase_cat-core"/>
</dbReference>
<accession>A0AA47P8L1</accession>
<dbReference type="InterPro" id="IPR005312">
    <property type="entry name" value="DUF1759"/>
</dbReference>
<dbReference type="Pfam" id="PF00665">
    <property type="entry name" value="rve"/>
    <property type="match status" value="1"/>
</dbReference>
<evidence type="ECO:0000313" key="5">
    <source>
        <dbReference type="EMBL" id="KAK0152270.1"/>
    </source>
</evidence>
<feature type="region of interest" description="Disordered" evidence="2">
    <location>
        <begin position="1"/>
        <end position="24"/>
    </location>
</feature>
<dbReference type="Pfam" id="PF03564">
    <property type="entry name" value="DUF1759"/>
    <property type="match status" value="1"/>
</dbReference>
<gene>
    <name evidence="5" type="ORF">N1851_006320</name>
</gene>
<protein>
    <recommendedName>
        <fullName evidence="7">Pro-Pol polyprotein</fullName>
    </recommendedName>
</protein>
<dbReference type="GO" id="GO:0008270">
    <property type="term" value="F:zinc ion binding"/>
    <property type="evidence" value="ECO:0007669"/>
    <property type="project" value="UniProtKB-KW"/>
</dbReference>
<feature type="compositionally biased region" description="Acidic residues" evidence="2">
    <location>
        <begin position="13"/>
        <end position="24"/>
    </location>
</feature>
<dbReference type="EMBL" id="JAOPHQ010001133">
    <property type="protein sequence ID" value="KAK0152270.1"/>
    <property type="molecule type" value="Genomic_DNA"/>
</dbReference>
<dbReference type="InterPro" id="IPR041588">
    <property type="entry name" value="Integrase_H2C2"/>
</dbReference>
<dbReference type="Gene3D" id="3.30.420.10">
    <property type="entry name" value="Ribonuclease H-like superfamily/Ribonuclease H"/>
    <property type="match status" value="1"/>
</dbReference>
<comment type="caution">
    <text evidence="5">The sequence shown here is derived from an EMBL/GenBank/DDBJ whole genome shotgun (WGS) entry which is preliminary data.</text>
</comment>
<dbReference type="Gene3D" id="1.10.340.70">
    <property type="match status" value="1"/>
</dbReference>
<sequence>MWEQSEEQHESEEQNENEPIEVDDEEAMIEKERGKLGVLTRKRNEIDALIEAGDTKDEVEQQIGDFIPYMKEFEKLHENVQSLLPDDDREHDQTNWYEPKISQIKAFLSSVEFFLRAEEVEPDKHEEETEDPQGARADSVSPHDSVSQAAVKPSSKVSSRGSKASDALSEARVQRAVLVVRSQSVDKQFELDMEELQIKSRKEKLQLETKIVEAEAEIKALSEDDFSLATPSGTSTEYVIPTTTRRRPTKQRIFPKYTQTEVKPELQSSFLTQTKMPIRSAMKATPKEIPCSKNDDSLVAVMKKQNEITEQLLKQQALSQLPQRHISIFHRDPLQFKSFIKSFEQLIETKTENMQQRLYYLEQYTSGEAKNLVRSCFHLPPEEGFNEAKSQLEWHFGNEIKITSAFLDKALKWPAIKAEDASALRSYVIFLKSCHNTMQEMNYVSDLETPTNLKILVSKLPFKLCDKWRAVACSIYDRHKQRPTFKDLIAFIDKQSRVMLDPIFGEVQTPLSKITESRQSKPFLKSNKGSNFATAVLPMSTPGQTKVQWQTNKQPANKSDSNANSKTCMFCTKNHFMDVCETFQAKPNKEKVEFLKAKGMCFGCLERGHLSKDCQKRMSCNVCKKSHPTILHIQFQSNKEPINPDAVLSLATGGHTGAGKRDCALSIVPVKVKLEKGTKCINTYAFLDSGSSATFCTEELAKHLHAPGRKTEILLKTMGQEKPVTSYQISGLEVAPLDSNTFLTLPDVFTQKAIPVTHNNIPKLADIRKWSYLKEVDITPIDADIGLLIGVNAPRALEPWSMINSIGGGPYAVKTLLGWVINGPLGSDGNINETCVHVNRTSIGNLENMLIKQYNHDFMEQHCDEKNELSREDEQFLKIISESAELKDGHYHLKLPFRNTNVSMPNNKHIAQQRAQHLLKRFEKNTEFFIEYKAVVDEMMSKGYAEVIPQCELLSETGKQWYLPHHGVYHPRKGKLRVVFDCAAVFGGTSLNKELLQGPDLTNTLLGVLLRFRQGPTAFITDVEGMFHQVCVAKEDVNFLRFLWWPGGDISKNLVEHRMAVHIFGAVSSPSCATFALLKTADDNQNQYSEEVINTVRHNFYVDDCLKAVNSTEQALFLYQQLTELCAKGGFHLNKWISNDRTVLSAISEKDRAKELRTLDLSKEQLPMERALGAQWNVERDCFTFSITIKPHQMTRRGILSMVCSIYDPLGFLAPITLVAKQIVQSLCKLKLTWDEKVPHDIAQTWKTWISSLHLLDSLGVNRSFFPSGFGHFTSAQLHHFCDASEVGYGAVSYLRLTNSKGTMENIDVIPDDDPEIKQEVSVHATSVQSMKESCPTNKLLSYFSNWMDLKRAIAWILKIKDTLKQRHDGKTKTNIHVDIQTKDKKPKVEKTDLEKAEVAIISFVQQQHFPEEISNLTAGKNIKKSSHLYKLDSTMVDGVLRVGGRLSKAALPEELKHPVILPKSSNISELILRHVHVKIGHSGRNHMLSSLRRQFWIPHANALARKICRECMTCRRLHQKPGEQKMSDLPPERLAVDLPPFSLVGMDYFGPIEVKRGRNTVKRYGVIFTCLTCRAVHLEVAHTMDTDSYINAIRRFICRRGQVKEIKSDNGTNFISANRELKQALQNLNQNKIQNTLRQDGIKWTFNPPHGAHHGGVWERLIQQVKRIICSVTKQQIVDDEALNTIFCEVEAVLNDRPITPSSDDPNDLEALTPNHLLLLKGKPILPPGLFDKRETYGRRRWKQVQYISDLFWKRWAKEYLPTIQQRQKWNRPHRSFSIGDLVLLIDESAPRNSWPLGHIIDTVADSKGFVRRVRVKTQTNVYDRPITKLCLLLEAE</sequence>
<keyword evidence="6" id="KW-1185">Reference proteome</keyword>
<dbReference type="Pfam" id="PF17921">
    <property type="entry name" value="Integrase_H2C2"/>
    <property type="match status" value="1"/>
</dbReference>
<dbReference type="GO" id="GO:0003676">
    <property type="term" value="F:nucleic acid binding"/>
    <property type="evidence" value="ECO:0007669"/>
    <property type="project" value="InterPro"/>
</dbReference>
<feature type="compositionally biased region" description="Low complexity" evidence="2">
    <location>
        <begin position="152"/>
        <end position="165"/>
    </location>
</feature>
<dbReference type="InterPro" id="IPR036397">
    <property type="entry name" value="RNaseH_sf"/>
</dbReference>
<reference evidence="5" key="1">
    <citation type="journal article" date="2023" name="Front. Mar. Sci.">
        <title>A new Merluccius polli reference genome to investigate the effects of global change in West African waters.</title>
        <authorList>
            <person name="Mateo J.L."/>
            <person name="Blanco-Fernandez C."/>
            <person name="Garcia-Vazquez E."/>
            <person name="Machado-Schiaffino G."/>
        </authorList>
    </citation>
    <scope>NUCLEOTIDE SEQUENCE</scope>
    <source>
        <strain evidence="5">C29</strain>
        <tissue evidence="5">Fin</tissue>
    </source>
</reference>
<evidence type="ECO:0000259" key="3">
    <source>
        <dbReference type="PROSITE" id="PS50158"/>
    </source>
</evidence>
<dbReference type="PANTHER" id="PTHR47331">
    <property type="entry name" value="PHD-TYPE DOMAIN-CONTAINING PROTEIN"/>
    <property type="match status" value="1"/>
</dbReference>
<dbReference type="Proteomes" id="UP001174136">
    <property type="component" value="Unassembled WGS sequence"/>
</dbReference>
<keyword evidence="1" id="KW-0479">Metal-binding</keyword>
<dbReference type="Pfam" id="PF18701">
    <property type="entry name" value="DUF5641"/>
    <property type="match status" value="1"/>
</dbReference>
<keyword evidence="1" id="KW-0862">Zinc</keyword>
<organism evidence="5 6">
    <name type="scientific">Merluccius polli</name>
    <name type="common">Benguela hake</name>
    <name type="synonym">Merluccius cadenati</name>
    <dbReference type="NCBI Taxonomy" id="89951"/>
    <lineage>
        <taxon>Eukaryota</taxon>
        <taxon>Metazoa</taxon>
        <taxon>Chordata</taxon>
        <taxon>Craniata</taxon>
        <taxon>Vertebrata</taxon>
        <taxon>Euteleostomi</taxon>
        <taxon>Actinopterygii</taxon>
        <taxon>Neopterygii</taxon>
        <taxon>Teleostei</taxon>
        <taxon>Neoteleostei</taxon>
        <taxon>Acanthomorphata</taxon>
        <taxon>Zeiogadaria</taxon>
        <taxon>Gadariae</taxon>
        <taxon>Gadiformes</taxon>
        <taxon>Gadoidei</taxon>
        <taxon>Merlucciidae</taxon>
        <taxon>Merluccius</taxon>
    </lineage>
</organism>
<evidence type="ECO:0000256" key="1">
    <source>
        <dbReference type="PROSITE-ProRule" id="PRU00047"/>
    </source>
</evidence>
<dbReference type="SUPFAM" id="SSF56672">
    <property type="entry name" value="DNA/RNA polymerases"/>
    <property type="match status" value="1"/>
</dbReference>
<dbReference type="InterPro" id="IPR008042">
    <property type="entry name" value="Retrotrans_Pao"/>
</dbReference>